<dbReference type="EMBL" id="CAXHTA020000007">
    <property type="protein sequence ID" value="CAL5222665.1"/>
    <property type="molecule type" value="Genomic_DNA"/>
</dbReference>
<sequence>MLHARPVALRSASFLEHLHSIRARSCKQGNGQGHRRRRNFSCEAEQHSSATLQRGQMDPQAVPEALSQVELLMQQGSRMTSVAQAVWAGFAREGDTVVDATCGNGHDSKWLAQAVGPTGMLYAFDIQEDAIRSTRAVLEDEVDPARLPTLEVVRACHSTLKEQVRGPVRLVCFNLGYLPGGDREVISRPSTTREAVEAALDLLQPSGLVSVLCYTGHPGGREEYEVVRQLGSQQHPDSFTVFENRILSRPNAPVLLLFWKRPAQ</sequence>
<dbReference type="InterPro" id="IPR010719">
    <property type="entry name" value="MnmM_MeTrfase"/>
</dbReference>
<gene>
    <name evidence="1" type="primary">g5062</name>
    <name evidence="1" type="ORF">VP750_LOCUS4324</name>
</gene>
<name>A0ABP1FRV3_9CHLO</name>
<dbReference type="SUPFAM" id="SSF53335">
    <property type="entry name" value="S-adenosyl-L-methionine-dependent methyltransferases"/>
    <property type="match status" value="1"/>
</dbReference>
<dbReference type="Gene3D" id="3.40.50.150">
    <property type="entry name" value="Vaccinia Virus protein VP39"/>
    <property type="match status" value="1"/>
</dbReference>
<protein>
    <submittedName>
        <fullName evidence="1">G5062 protein</fullName>
    </submittedName>
</protein>
<evidence type="ECO:0000313" key="2">
    <source>
        <dbReference type="Proteomes" id="UP001497392"/>
    </source>
</evidence>
<dbReference type="InterPro" id="IPR029063">
    <property type="entry name" value="SAM-dependent_MTases_sf"/>
</dbReference>
<dbReference type="Pfam" id="PF06962">
    <property type="entry name" value="rRNA_methylase"/>
    <property type="match status" value="1"/>
</dbReference>
<dbReference type="PANTHER" id="PTHR35276">
    <property type="entry name" value="S-ADENOSYL-L-METHIONINE-DEPENDENT METHYLTRANSFERASES SUPERFAMILY PROTEIN"/>
    <property type="match status" value="1"/>
</dbReference>
<comment type="caution">
    <text evidence="1">The sequence shown here is derived from an EMBL/GenBank/DDBJ whole genome shotgun (WGS) entry which is preliminary data.</text>
</comment>
<accession>A0ABP1FRV3</accession>
<dbReference type="Proteomes" id="UP001497392">
    <property type="component" value="Unassembled WGS sequence"/>
</dbReference>
<evidence type="ECO:0000313" key="1">
    <source>
        <dbReference type="EMBL" id="CAL5222665.1"/>
    </source>
</evidence>
<reference evidence="1 2" key="1">
    <citation type="submission" date="2024-06" db="EMBL/GenBank/DDBJ databases">
        <authorList>
            <person name="Kraege A."/>
            <person name="Thomma B."/>
        </authorList>
    </citation>
    <scope>NUCLEOTIDE SEQUENCE [LARGE SCALE GENOMIC DNA]</scope>
</reference>
<organism evidence="1 2">
    <name type="scientific">Coccomyxa viridis</name>
    <dbReference type="NCBI Taxonomy" id="1274662"/>
    <lineage>
        <taxon>Eukaryota</taxon>
        <taxon>Viridiplantae</taxon>
        <taxon>Chlorophyta</taxon>
        <taxon>core chlorophytes</taxon>
        <taxon>Trebouxiophyceae</taxon>
        <taxon>Trebouxiophyceae incertae sedis</taxon>
        <taxon>Coccomyxaceae</taxon>
        <taxon>Coccomyxa</taxon>
    </lineage>
</organism>
<dbReference type="PANTHER" id="PTHR35276:SF1">
    <property type="entry name" value="TRNA (MNM(5)S(2)U34)-METHYLTRANSFERASE, CHLOROPLASTIC"/>
    <property type="match status" value="1"/>
</dbReference>
<keyword evidence="2" id="KW-1185">Reference proteome</keyword>
<proteinExistence type="predicted"/>